<organism evidence="1 2">
    <name type="scientific">Alicyclobacillus vulcanalis</name>
    <dbReference type="NCBI Taxonomy" id="252246"/>
    <lineage>
        <taxon>Bacteria</taxon>
        <taxon>Bacillati</taxon>
        <taxon>Bacillota</taxon>
        <taxon>Bacilli</taxon>
        <taxon>Bacillales</taxon>
        <taxon>Alicyclobacillaceae</taxon>
        <taxon>Alicyclobacillus</taxon>
    </lineage>
</organism>
<name>A0A1N7KXA1_9BACL</name>
<dbReference type="Pfam" id="PF09388">
    <property type="entry name" value="SpoOE-like"/>
    <property type="match status" value="1"/>
</dbReference>
<dbReference type="EMBL" id="FTOO01000002">
    <property type="protein sequence ID" value="SIS66167.1"/>
    <property type="molecule type" value="Genomic_DNA"/>
</dbReference>
<dbReference type="InterPro" id="IPR018540">
    <property type="entry name" value="Spo0E-like"/>
</dbReference>
<proteinExistence type="predicted"/>
<gene>
    <name evidence="1" type="ORF">SAMN05421799_102248</name>
</gene>
<protein>
    <submittedName>
        <fullName evidence="1">Spo0E like sporulation regulatory protein</fullName>
    </submittedName>
</protein>
<dbReference type="SUPFAM" id="SSF140500">
    <property type="entry name" value="BAS1536-like"/>
    <property type="match status" value="1"/>
</dbReference>
<accession>A0A1N7KXA1</accession>
<sequence length="101" mass="11624">MSEQGQTTDLIEHLRKKMMARAAEACSLQDSEVIRLSQLLDVHLVALMRPHHALEPVESARAERPLPPASGEGRRLDEVRLYLQRRRFRVLPSVVETTRWS</sequence>
<dbReference type="AlphaFoldDB" id="A0A1N7KXA1"/>
<dbReference type="InterPro" id="IPR036638">
    <property type="entry name" value="HLH_DNA-bd_sf"/>
</dbReference>
<evidence type="ECO:0000313" key="1">
    <source>
        <dbReference type="EMBL" id="SIS66167.1"/>
    </source>
</evidence>
<dbReference type="GO" id="GO:0046983">
    <property type="term" value="F:protein dimerization activity"/>
    <property type="evidence" value="ECO:0007669"/>
    <property type="project" value="InterPro"/>
</dbReference>
<dbReference type="RefSeq" id="WP_076345137.1">
    <property type="nucleotide sequence ID" value="NZ_FTOO01000002.1"/>
</dbReference>
<dbReference type="GO" id="GO:0043937">
    <property type="term" value="P:regulation of sporulation"/>
    <property type="evidence" value="ECO:0007669"/>
    <property type="project" value="InterPro"/>
</dbReference>
<dbReference type="InterPro" id="IPR037208">
    <property type="entry name" value="Spo0E-like_sf"/>
</dbReference>
<keyword evidence="2" id="KW-1185">Reference proteome</keyword>
<dbReference type="OrthoDB" id="2376932at2"/>
<dbReference type="Proteomes" id="UP000186156">
    <property type="component" value="Unassembled WGS sequence"/>
</dbReference>
<reference evidence="2" key="1">
    <citation type="submission" date="2017-01" db="EMBL/GenBank/DDBJ databases">
        <authorList>
            <person name="Varghese N."/>
            <person name="Submissions S."/>
        </authorList>
    </citation>
    <scope>NUCLEOTIDE SEQUENCE [LARGE SCALE GENOMIC DNA]</scope>
    <source>
        <strain evidence="2">DSM 16176</strain>
    </source>
</reference>
<dbReference type="STRING" id="252246.SAMN05421799_102248"/>
<evidence type="ECO:0000313" key="2">
    <source>
        <dbReference type="Proteomes" id="UP000186156"/>
    </source>
</evidence>
<dbReference type="Gene3D" id="4.10.280.10">
    <property type="entry name" value="Helix-loop-helix DNA-binding domain"/>
    <property type="match status" value="1"/>
</dbReference>